<dbReference type="AlphaFoldDB" id="A0A7W9SE83"/>
<evidence type="ECO:0000256" key="2">
    <source>
        <dbReference type="HAMAP-Rule" id="MF_00003"/>
    </source>
</evidence>
<protein>
    <recommendedName>
        <fullName evidence="2">Ribosome-binding factor A</fullName>
    </recommendedName>
</protein>
<comment type="function">
    <text evidence="2">One of several proteins that assist in the late maturation steps of the functional core of the 30S ribosomal subunit. Associates with free 30S ribosomal subunits (but not with 30S subunits that are part of 70S ribosomes or polysomes). Required for efficient processing of 16S rRNA. May interact with the 5'-terminal helix region of 16S rRNA.</text>
</comment>
<dbReference type="PROSITE" id="PS01319">
    <property type="entry name" value="RBFA"/>
    <property type="match status" value="1"/>
</dbReference>
<dbReference type="GO" id="GO:0005829">
    <property type="term" value="C:cytosol"/>
    <property type="evidence" value="ECO:0007669"/>
    <property type="project" value="TreeGrafter"/>
</dbReference>
<dbReference type="Gene3D" id="3.30.300.20">
    <property type="match status" value="1"/>
</dbReference>
<reference evidence="3 4" key="1">
    <citation type="submission" date="2020-08" db="EMBL/GenBank/DDBJ databases">
        <title>Genomic Encyclopedia of Type Strains, Phase IV (KMG-IV): sequencing the most valuable type-strain genomes for metagenomic binning, comparative biology and taxonomic classification.</title>
        <authorList>
            <person name="Goeker M."/>
        </authorList>
    </citation>
    <scope>NUCLEOTIDE SEQUENCE [LARGE SCALE GENOMIC DNA]</scope>
    <source>
        <strain evidence="3 4">DSM 17245</strain>
    </source>
</reference>
<proteinExistence type="inferred from homology"/>
<evidence type="ECO:0000313" key="4">
    <source>
        <dbReference type="Proteomes" id="UP000522163"/>
    </source>
</evidence>
<dbReference type="SUPFAM" id="SSF89919">
    <property type="entry name" value="Ribosome-binding factor A, RbfA"/>
    <property type="match status" value="1"/>
</dbReference>
<dbReference type="PANTHER" id="PTHR33515:SF1">
    <property type="entry name" value="RIBOSOME-BINDING FACTOR A, CHLOROPLASTIC-RELATED"/>
    <property type="match status" value="1"/>
</dbReference>
<dbReference type="InterPro" id="IPR023799">
    <property type="entry name" value="RbfA_dom_sf"/>
</dbReference>
<dbReference type="NCBIfam" id="TIGR00082">
    <property type="entry name" value="rbfA"/>
    <property type="match status" value="1"/>
</dbReference>
<dbReference type="Proteomes" id="UP000522163">
    <property type="component" value="Unassembled WGS sequence"/>
</dbReference>
<keyword evidence="1 2" id="KW-0690">Ribosome biogenesis</keyword>
<accession>A0A7W9SE83</accession>
<evidence type="ECO:0000256" key="1">
    <source>
        <dbReference type="ARBA" id="ARBA00022517"/>
    </source>
</evidence>
<dbReference type="Pfam" id="PF02033">
    <property type="entry name" value="RBFA"/>
    <property type="match status" value="1"/>
</dbReference>
<dbReference type="GeneID" id="85013744"/>
<sequence length="138" mass="15724">MKKLSFKNQRRNEDVRRCLSLLIREEVKDSRVSPFCDVTGVDLTPDLQYCKVFVSCLGSEEELGKTIEGLKAAGGFLRRELAGSLNLRHTPELQFIADHSVEYGSRMDALISQVSKEDKERAVGEVVNQDNRYKEEEE</sequence>
<organism evidence="3 4">
    <name type="scientific">Oribacterium sinus</name>
    <dbReference type="NCBI Taxonomy" id="237576"/>
    <lineage>
        <taxon>Bacteria</taxon>
        <taxon>Bacillati</taxon>
        <taxon>Bacillota</taxon>
        <taxon>Clostridia</taxon>
        <taxon>Lachnospirales</taxon>
        <taxon>Lachnospiraceae</taxon>
        <taxon>Oribacterium</taxon>
    </lineage>
</organism>
<dbReference type="RefSeq" id="WP_007155794.1">
    <property type="nucleotide sequence ID" value="NZ_CAUQIH010000043.1"/>
</dbReference>
<dbReference type="EMBL" id="JACHHH010000001">
    <property type="protein sequence ID" value="MBB6040211.1"/>
    <property type="molecule type" value="Genomic_DNA"/>
</dbReference>
<dbReference type="InterPro" id="IPR000238">
    <property type="entry name" value="RbfA"/>
</dbReference>
<dbReference type="HAMAP" id="MF_00003">
    <property type="entry name" value="RbfA"/>
    <property type="match status" value="1"/>
</dbReference>
<evidence type="ECO:0000313" key="3">
    <source>
        <dbReference type="EMBL" id="MBB6040211.1"/>
    </source>
</evidence>
<comment type="subcellular location">
    <subcellularLocation>
        <location evidence="2">Cytoplasm</location>
    </subcellularLocation>
</comment>
<comment type="caution">
    <text evidence="3">The sequence shown here is derived from an EMBL/GenBank/DDBJ whole genome shotgun (WGS) entry which is preliminary data.</text>
</comment>
<comment type="subunit">
    <text evidence="2">Monomer. Binds 30S ribosomal subunits, but not 50S ribosomal subunits or 70S ribosomes.</text>
</comment>
<gene>
    <name evidence="2" type="primary">rbfA</name>
    <name evidence="3" type="ORF">HNQ46_000172</name>
</gene>
<dbReference type="PANTHER" id="PTHR33515">
    <property type="entry name" value="RIBOSOME-BINDING FACTOR A, CHLOROPLASTIC-RELATED"/>
    <property type="match status" value="1"/>
</dbReference>
<comment type="similarity">
    <text evidence="2">Belongs to the RbfA family.</text>
</comment>
<name>A0A7W9SE83_9FIRM</name>
<dbReference type="GO" id="GO:0043024">
    <property type="term" value="F:ribosomal small subunit binding"/>
    <property type="evidence" value="ECO:0007669"/>
    <property type="project" value="TreeGrafter"/>
</dbReference>
<dbReference type="InterPro" id="IPR020053">
    <property type="entry name" value="Ribosome-bd_factorA_CS"/>
</dbReference>
<dbReference type="InterPro" id="IPR015946">
    <property type="entry name" value="KH_dom-like_a/b"/>
</dbReference>
<keyword evidence="2" id="KW-0963">Cytoplasm</keyword>
<dbReference type="GO" id="GO:0030490">
    <property type="term" value="P:maturation of SSU-rRNA"/>
    <property type="evidence" value="ECO:0007669"/>
    <property type="project" value="UniProtKB-UniRule"/>
</dbReference>